<keyword evidence="3" id="KW-0732">Signal</keyword>
<feature type="region of interest" description="Disordered" evidence="1">
    <location>
        <begin position="138"/>
        <end position="193"/>
    </location>
</feature>
<proteinExistence type="predicted"/>
<keyword evidence="2" id="KW-0472">Membrane</keyword>
<organism evidence="4 5">
    <name type="scientific">Seminavis robusta</name>
    <dbReference type="NCBI Taxonomy" id="568900"/>
    <lineage>
        <taxon>Eukaryota</taxon>
        <taxon>Sar</taxon>
        <taxon>Stramenopiles</taxon>
        <taxon>Ochrophyta</taxon>
        <taxon>Bacillariophyta</taxon>
        <taxon>Bacillariophyceae</taxon>
        <taxon>Bacillariophycidae</taxon>
        <taxon>Naviculales</taxon>
        <taxon>Naviculaceae</taxon>
        <taxon>Seminavis</taxon>
    </lineage>
</organism>
<comment type="caution">
    <text evidence="4">The sequence shown here is derived from an EMBL/GenBank/DDBJ whole genome shotgun (WGS) entry which is preliminary data.</text>
</comment>
<dbReference type="AlphaFoldDB" id="A0A9N8E0W0"/>
<feature type="signal peptide" evidence="3">
    <location>
        <begin position="1"/>
        <end position="20"/>
    </location>
</feature>
<keyword evidence="2" id="KW-1133">Transmembrane helix</keyword>
<sequence length="193" mass="20527">MKTTPLIATLLTMAAQMTTAFVSRMPTPTTRSKPLHMLPSTTETMLSHANNFWVATIDADIAKISDNEFAPIFAGGILVMFGGVISALIVGAILDSTNSYAEVIADSYAQSAEDEEFWKGLSEEERKKTQELLQKIKENKEGGAPAAAPAAVDTTIAEQATEAMSAQETTTAAAEPETAAPAKASDKSMFSDY</sequence>
<feature type="chain" id="PRO_5040166633" evidence="3">
    <location>
        <begin position="21"/>
        <end position="193"/>
    </location>
</feature>
<dbReference type="OrthoDB" id="46929at2759"/>
<name>A0A9N8E0W0_9STRA</name>
<evidence type="ECO:0000313" key="5">
    <source>
        <dbReference type="Proteomes" id="UP001153069"/>
    </source>
</evidence>
<keyword evidence="2" id="KW-0812">Transmembrane</keyword>
<evidence type="ECO:0000256" key="2">
    <source>
        <dbReference type="SAM" id="Phobius"/>
    </source>
</evidence>
<keyword evidence="5" id="KW-1185">Reference proteome</keyword>
<dbReference type="Proteomes" id="UP001153069">
    <property type="component" value="Unassembled WGS sequence"/>
</dbReference>
<feature type="transmembrane region" description="Helical" evidence="2">
    <location>
        <begin position="72"/>
        <end position="94"/>
    </location>
</feature>
<gene>
    <name evidence="4" type="ORF">SEMRO_508_G156770.1</name>
</gene>
<evidence type="ECO:0000256" key="1">
    <source>
        <dbReference type="SAM" id="MobiDB-lite"/>
    </source>
</evidence>
<protein>
    <submittedName>
        <fullName evidence="4">Uncharacterized protein</fullName>
    </submittedName>
</protein>
<accession>A0A9N8E0W0</accession>
<evidence type="ECO:0000313" key="4">
    <source>
        <dbReference type="EMBL" id="CAB9511890.1"/>
    </source>
</evidence>
<evidence type="ECO:0000256" key="3">
    <source>
        <dbReference type="SAM" id="SignalP"/>
    </source>
</evidence>
<dbReference type="EMBL" id="CAICTM010000507">
    <property type="protein sequence ID" value="CAB9511890.1"/>
    <property type="molecule type" value="Genomic_DNA"/>
</dbReference>
<feature type="compositionally biased region" description="Low complexity" evidence="1">
    <location>
        <begin position="144"/>
        <end position="183"/>
    </location>
</feature>
<reference evidence="4" key="1">
    <citation type="submission" date="2020-06" db="EMBL/GenBank/DDBJ databases">
        <authorList>
            <consortium name="Plant Systems Biology data submission"/>
        </authorList>
    </citation>
    <scope>NUCLEOTIDE SEQUENCE</scope>
    <source>
        <strain evidence="4">D6</strain>
    </source>
</reference>